<sequence length="698" mass="78100">MGKKLNRFPYSVNGENRHPAILKKFNGLKSNTKGWSGVNKFFLDSLPLAMLELLVINPVADCLDSGIYPEILRYSRVVILPKKARGIRPLAISECLNSVLEKVIISTLNSFIEGIKGLPDQQSGFRSSRSCGTALFEIIKTYEESRAREDVLAVIFLDARNAFGSLSHKSLMVVLREYFEGGALKILEESLLRLFVVNNRGFYSSIKRGTPHGVPQGGTLSPALFCLYISQIANLSFLDESKKLILFADDTCISIAARNYGELVKKGNEAIALLEEALTQLGLCLVPSKTNILTFGKSKMYNFGLNCIFKMSGSEIKPVKKAKYLGTTIEAKKGELSFESNTKILFSNFRTINCKVSCVSHSLSLDSNATILRACAIGTFQHNLAVLPPLSNVDTVRLQKIYNRGLDIPRGRRFNKVKKGCKLNNRLKRMGMSLHSYDYITKMLTTLGQQSLNSVKLRSTICNIQAVFTTGKSAGQSDFLCKNIVLYDKNLEHKLIEGIPNLFQIENELTLRKGLLDIHSSENCFVVTSIITDALFAGICLQELILRECIDFRIRPELSFKNKSATKNLWPLFAAGWIDEMPRDKRKFILLKKGGPILKKFFKSIPVHLEQSTYCIDCRPPYNGRKANVELNTIINDIVNCSKEKTKSLLGKLDVRTINEVGDTFSNWNSGNEGEIDIKTLIMYLVSQINEGQRSMSI</sequence>
<dbReference type="EMBL" id="FN654382">
    <property type="protein sequence ID" value="CBY32946.1"/>
    <property type="molecule type" value="Genomic_DNA"/>
</dbReference>
<organism evidence="2">
    <name type="scientific">Oikopleura dioica</name>
    <name type="common">Tunicate</name>
    <dbReference type="NCBI Taxonomy" id="34765"/>
    <lineage>
        <taxon>Eukaryota</taxon>
        <taxon>Metazoa</taxon>
        <taxon>Chordata</taxon>
        <taxon>Tunicata</taxon>
        <taxon>Appendicularia</taxon>
        <taxon>Copelata</taxon>
        <taxon>Oikopleuridae</taxon>
        <taxon>Oikopleura</taxon>
    </lineage>
</organism>
<dbReference type="PANTHER" id="PTHR36688">
    <property type="entry name" value="ENDO/EXONUCLEASE/PHOSPHATASE DOMAIN-CONTAINING PROTEIN"/>
    <property type="match status" value="1"/>
</dbReference>
<dbReference type="CDD" id="cd01650">
    <property type="entry name" value="RT_nLTR_like"/>
    <property type="match status" value="1"/>
</dbReference>
<evidence type="ECO:0000259" key="1">
    <source>
        <dbReference type="PROSITE" id="PS50878"/>
    </source>
</evidence>
<dbReference type="PROSITE" id="PS50878">
    <property type="entry name" value="RT_POL"/>
    <property type="match status" value="1"/>
</dbReference>
<dbReference type="Proteomes" id="UP000011014">
    <property type="component" value="Unassembled WGS sequence"/>
</dbReference>
<feature type="domain" description="Reverse transcriptase" evidence="1">
    <location>
        <begin position="61"/>
        <end position="329"/>
    </location>
</feature>
<dbReference type="SUPFAM" id="SSF56672">
    <property type="entry name" value="DNA/RNA polymerases"/>
    <property type="match status" value="1"/>
</dbReference>
<name>E4YBK9_OIKDI</name>
<dbReference type="AlphaFoldDB" id="E4YBK9"/>
<reference evidence="2" key="1">
    <citation type="journal article" date="2010" name="Science">
        <title>Plasticity of animal genome architecture unmasked by rapid evolution of a pelagic tunicate.</title>
        <authorList>
            <person name="Denoeud F."/>
            <person name="Henriet S."/>
            <person name="Mungpakdee S."/>
            <person name="Aury J.M."/>
            <person name="Da Silva C."/>
            <person name="Brinkmann H."/>
            <person name="Mikhaleva J."/>
            <person name="Olsen L.C."/>
            <person name="Jubin C."/>
            <person name="Canestro C."/>
            <person name="Bouquet J.M."/>
            <person name="Danks G."/>
            <person name="Poulain J."/>
            <person name="Campsteijn C."/>
            <person name="Adamski M."/>
            <person name="Cross I."/>
            <person name="Yadetie F."/>
            <person name="Muffato M."/>
            <person name="Louis A."/>
            <person name="Butcher S."/>
            <person name="Tsagkogeorga G."/>
            <person name="Konrad A."/>
            <person name="Singh S."/>
            <person name="Jensen M.F."/>
            <person name="Cong E.H."/>
            <person name="Eikeseth-Otteraa H."/>
            <person name="Noel B."/>
            <person name="Anthouard V."/>
            <person name="Porcel B.M."/>
            <person name="Kachouri-Lafond R."/>
            <person name="Nishino A."/>
            <person name="Ugolini M."/>
            <person name="Chourrout P."/>
            <person name="Nishida H."/>
            <person name="Aasland R."/>
            <person name="Huzurbazar S."/>
            <person name="Westhof E."/>
            <person name="Delsuc F."/>
            <person name="Lehrach H."/>
            <person name="Reinhardt R."/>
            <person name="Weissenbach J."/>
            <person name="Roy S.W."/>
            <person name="Artiguenave F."/>
            <person name="Postlethwait J.H."/>
            <person name="Manak J.R."/>
            <person name="Thompson E.M."/>
            <person name="Jaillon O."/>
            <person name="Du Pasquier L."/>
            <person name="Boudinot P."/>
            <person name="Liberles D.A."/>
            <person name="Volff J.N."/>
            <person name="Philippe H."/>
            <person name="Lenhard B."/>
            <person name="Roest Crollius H."/>
            <person name="Wincker P."/>
            <person name="Chourrout D."/>
        </authorList>
    </citation>
    <scope>NUCLEOTIDE SEQUENCE [LARGE SCALE GENOMIC DNA]</scope>
</reference>
<dbReference type="InterPro" id="IPR000477">
    <property type="entry name" value="RT_dom"/>
</dbReference>
<accession>E4YBK9</accession>
<dbReference type="Pfam" id="PF00078">
    <property type="entry name" value="RVT_1"/>
    <property type="match status" value="1"/>
</dbReference>
<dbReference type="InterPro" id="IPR043502">
    <property type="entry name" value="DNA/RNA_pol_sf"/>
</dbReference>
<protein>
    <recommendedName>
        <fullName evidence="1">Reverse transcriptase domain-containing protein</fullName>
    </recommendedName>
</protein>
<dbReference type="InterPro" id="IPR052560">
    <property type="entry name" value="RdDP_mobile_element"/>
</dbReference>
<evidence type="ECO:0000313" key="2">
    <source>
        <dbReference type="EMBL" id="CBY32946.1"/>
    </source>
</evidence>
<proteinExistence type="predicted"/>
<gene>
    <name evidence="2" type="ORF">GSOID_T00020808001</name>
</gene>
<dbReference type="PANTHER" id="PTHR36688:SF1">
    <property type="entry name" value="ENDONUCLEASE_EXONUCLEASE_PHOSPHATASE DOMAIN-CONTAINING PROTEIN"/>
    <property type="match status" value="1"/>
</dbReference>